<sequence length="156" mass="16935">MRHFLSVVAGKNNRHLATLILRLVIGFGFMAHGWAKLDRGPAGLAHLLMHLHIPFPFEMAWAAILTELIGGAALFIGFYTRIVVFPLIGTMLFAMFSIHLHYGFSSVKTIGLTADGPVFGPPGYEINLVYIAGLAALGLLGSGRWSADAVLHKRPD</sequence>
<comment type="caution">
    <text evidence="8">The sequence shown here is derived from an EMBL/GenBank/DDBJ whole genome shotgun (WGS) entry which is preliminary data.</text>
</comment>
<keyword evidence="5 7" id="KW-1133">Transmembrane helix</keyword>
<dbReference type="GO" id="GO:0005886">
    <property type="term" value="C:plasma membrane"/>
    <property type="evidence" value="ECO:0007669"/>
    <property type="project" value="UniProtKB-SubCell"/>
</dbReference>
<evidence type="ECO:0000256" key="4">
    <source>
        <dbReference type="ARBA" id="ARBA00022692"/>
    </source>
</evidence>
<name>A0A3S2UMM9_9SPHI</name>
<comment type="subcellular location">
    <subcellularLocation>
        <location evidence="1">Cell membrane</location>
        <topology evidence="1">Multi-pass membrane protein</topology>
    </subcellularLocation>
</comment>
<protein>
    <submittedName>
        <fullName evidence="8">DoxX family protein</fullName>
    </submittedName>
</protein>
<evidence type="ECO:0000256" key="2">
    <source>
        <dbReference type="ARBA" id="ARBA00006679"/>
    </source>
</evidence>
<evidence type="ECO:0000256" key="7">
    <source>
        <dbReference type="SAM" id="Phobius"/>
    </source>
</evidence>
<evidence type="ECO:0000256" key="5">
    <source>
        <dbReference type="ARBA" id="ARBA00022989"/>
    </source>
</evidence>
<keyword evidence="9" id="KW-1185">Reference proteome</keyword>
<organism evidence="8 9">
    <name type="scientific">Mucilaginibacter limnophilus</name>
    <dbReference type="NCBI Taxonomy" id="1932778"/>
    <lineage>
        <taxon>Bacteria</taxon>
        <taxon>Pseudomonadati</taxon>
        <taxon>Bacteroidota</taxon>
        <taxon>Sphingobacteriia</taxon>
        <taxon>Sphingobacteriales</taxon>
        <taxon>Sphingobacteriaceae</taxon>
        <taxon>Mucilaginibacter</taxon>
    </lineage>
</organism>
<dbReference type="EMBL" id="SACK01000002">
    <property type="protein sequence ID" value="RVU02092.1"/>
    <property type="molecule type" value="Genomic_DNA"/>
</dbReference>
<feature type="transmembrane region" description="Helical" evidence="7">
    <location>
        <begin position="16"/>
        <end position="35"/>
    </location>
</feature>
<evidence type="ECO:0000256" key="3">
    <source>
        <dbReference type="ARBA" id="ARBA00022475"/>
    </source>
</evidence>
<gene>
    <name evidence="8" type="ORF">EOD41_04340</name>
</gene>
<dbReference type="Pfam" id="PF07681">
    <property type="entry name" value="DoxX"/>
    <property type="match status" value="1"/>
</dbReference>
<proteinExistence type="inferred from homology"/>
<dbReference type="AlphaFoldDB" id="A0A3S2UMM9"/>
<feature type="transmembrane region" description="Helical" evidence="7">
    <location>
        <begin position="55"/>
        <end position="76"/>
    </location>
</feature>
<evidence type="ECO:0000256" key="1">
    <source>
        <dbReference type="ARBA" id="ARBA00004651"/>
    </source>
</evidence>
<dbReference type="InterPro" id="IPR051907">
    <property type="entry name" value="DoxX-like_oxidoreductase"/>
</dbReference>
<dbReference type="PANTHER" id="PTHR33452">
    <property type="entry name" value="OXIDOREDUCTASE CATD-RELATED"/>
    <property type="match status" value="1"/>
</dbReference>
<dbReference type="Proteomes" id="UP000282759">
    <property type="component" value="Unassembled WGS sequence"/>
</dbReference>
<keyword evidence="6 7" id="KW-0472">Membrane</keyword>
<dbReference type="RefSeq" id="WP_127703578.1">
    <property type="nucleotide sequence ID" value="NZ_SACK01000002.1"/>
</dbReference>
<feature type="transmembrane region" description="Helical" evidence="7">
    <location>
        <begin position="83"/>
        <end position="104"/>
    </location>
</feature>
<keyword evidence="4 7" id="KW-0812">Transmembrane</keyword>
<evidence type="ECO:0000313" key="8">
    <source>
        <dbReference type="EMBL" id="RVU02092.1"/>
    </source>
</evidence>
<comment type="similarity">
    <text evidence="2">Belongs to the DoxX family.</text>
</comment>
<keyword evidence="3" id="KW-1003">Cell membrane</keyword>
<evidence type="ECO:0000313" key="9">
    <source>
        <dbReference type="Proteomes" id="UP000282759"/>
    </source>
</evidence>
<feature type="transmembrane region" description="Helical" evidence="7">
    <location>
        <begin position="124"/>
        <end position="145"/>
    </location>
</feature>
<dbReference type="InterPro" id="IPR032808">
    <property type="entry name" value="DoxX"/>
</dbReference>
<accession>A0A3S2UMM9</accession>
<evidence type="ECO:0000256" key="6">
    <source>
        <dbReference type="ARBA" id="ARBA00023136"/>
    </source>
</evidence>
<dbReference type="OrthoDB" id="9808524at2"/>
<reference evidence="8 9" key="1">
    <citation type="submission" date="2019-01" db="EMBL/GenBank/DDBJ databases">
        <authorList>
            <person name="Chen W.-M."/>
        </authorList>
    </citation>
    <scope>NUCLEOTIDE SEQUENCE [LARGE SCALE GENOMIC DNA]</scope>
    <source>
        <strain evidence="8 9">YBJ-36</strain>
    </source>
</reference>
<dbReference type="PANTHER" id="PTHR33452:SF1">
    <property type="entry name" value="INNER MEMBRANE PROTEIN YPHA-RELATED"/>
    <property type="match status" value="1"/>
</dbReference>